<dbReference type="EMBL" id="JAHZSS010000013">
    <property type="protein sequence ID" value="MBW8191625.1"/>
    <property type="molecule type" value="Genomic_DNA"/>
</dbReference>
<evidence type="ECO:0000313" key="2">
    <source>
        <dbReference type="Proteomes" id="UP001166251"/>
    </source>
</evidence>
<accession>A0ABS7EH63</accession>
<sequence length="258" mass="28690">MLGIVIPLKSKAISRDWQVTSDALAATLCSIAQQTSGQYQAVVVGHDIPEGFAERFKHIQFATVDFAVPNRSAPDFTHKELIKDKNLKIARGLQLLSSSPEIAFWYGLDSDDLLADDFVETVLTEAKGRAGLIIDGGFIVYQRANRVIPIDNLSLYCGSTSVVAREYILIPQELSVEGLIGVPWSRYPHMQIAEFFKTELKLPYANLKKPLLAYVLGSGDNISDKWRDSPWKALKAFLKPYLKGRKIGASFKAKFALK</sequence>
<protein>
    <recommendedName>
        <fullName evidence="3">Glycosyltransferase</fullName>
    </recommendedName>
</protein>
<evidence type="ECO:0000313" key="1">
    <source>
        <dbReference type="EMBL" id="MBW8191625.1"/>
    </source>
</evidence>
<gene>
    <name evidence="1" type="ORF">K0504_11305</name>
</gene>
<keyword evidence="2" id="KW-1185">Reference proteome</keyword>
<name>A0ABS7EH63_9GAMM</name>
<reference evidence="1" key="1">
    <citation type="submission" date="2021-07" db="EMBL/GenBank/DDBJ databases">
        <title>Neiella marina sp. nov., isolated from the intestinal content of sea cucumber Apostichopus japonicus.</title>
        <authorList>
            <person name="Bai X."/>
        </authorList>
    </citation>
    <scope>NUCLEOTIDE SEQUENCE</scope>
    <source>
        <strain evidence="1">126</strain>
    </source>
</reference>
<proteinExistence type="predicted"/>
<evidence type="ECO:0008006" key="3">
    <source>
        <dbReference type="Google" id="ProtNLM"/>
    </source>
</evidence>
<comment type="caution">
    <text evidence="1">The sequence shown here is derived from an EMBL/GenBank/DDBJ whole genome shotgun (WGS) entry which is preliminary data.</text>
</comment>
<dbReference type="Proteomes" id="UP001166251">
    <property type="component" value="Unassembled WGS sequence"/>
</dbReference>
<organism evidence="1 2">
    <name type="scientific">Neiella holothuriorum</name>
    <dbReference type="NCBI Taxonomy" id="2870530"/>
    <lineage>
        <taxon>Bacteria</taxon>
        <taxon>Pseudomonadati</taxon>
        <taxon>Pseudomonadota</taxon>
        <taxon>Gammaproteobacteria</taxon>
        <taxon>Alteromonadales</taxon>
        <taxon>Echinimonadaceae</taxon>
        <taxon>Neiella</taxon>
    </lineage>
</organism>
<dbReference type="RefSeq" id="WP_220104305.1">
    <property type="nucleotide sequence ID" value="NZ_JAHZSS010000013.1"/>
</dbReference>